<organism evidence="3 4">
    <name type="scientific">Pseudomonas chlororaphis</name>
    <dbReference type="NCBI Taxonomy" id="587753"/>
    <lineage>
        <taxon>Bacteria</taxon>
        <taxon>Pseudomonadati</taxon>
        <taxon>Pseudomonadota</taxon>
        <taxon>Gammaproteobacteria</taxon>
        <taxon>Pseudomonadales</taxon>
        <taxon>Pseudomonadaceae</taxon>
        <taxon>Pseudomonas</taxon>
    </lineage>
</organism>
<dbReference type="GO" id="GO:0009416">
    <property type="term" value="P:response to light stimulus"/>
    <property type="evidence" value="ECO:0007669"/>
    <property type="project" value="TreeGrafter"/>
</dbReference>
<evidence type="ECO:0000256" key="1">
    <source>
        <dbReference type="ARBA" id="ARBA00001932"/>
    </source>
</evidence>
<gene>
    <name evidence="3" type="ORF">C4K04_5410</name>
</gene>
<dbReference type="GO" id="GO:0003677">
    <property type="term" value="F:DNA binding"/>
    <property type="evidence" value="ECO:0007669"/>
    <property type="project" value="TreeGrafter"/>
</dbReference>
<dbReference type="Gene3D" id="3.40.50.620">
    <property type="entry name" value="HUPs"/>
    <property type="match status" value="1"/>
</dbReference>
<protein>
    <submittedName>
        <fullName evidence="3">Deoxyribodipyrimidine photolyase</fullName>
        <ecNumber evidence="3">4.1.99.3</ecNumber>
    </submittedName>
</protein>
<dbReference type="EC" id="4.1.99.3" evidence="3"/>
<sequence length="131" mass="14782">MQLIWLRSDLRLHDNTALSAAAQRGPTVALYLLSPRQWQAHDDAPCKVDFWLRNLERLGSDLAANNGGWQWSSSTSTDSAPYFRIFNPLSQSQRFDSQGTQALVDLSMSRERALAAFKNLPSRMTAKADRQ</sequence>
<dbReference type="SUPFAM" id="SSF48173">
    <property type="entry name" value="Cryptochrome/photolyase FAD-binding domain"/>
    <property type="match status" value="1"/>
</dbReference>
<dbReference type="SUPFAM" id="SSF52425">
    <property type="entry name" value="Cryptochrome/photolyase, N-terminal domain"/>
    <property type="match status" value="1"/>
</dbReference>
<proteinExistence type="predicted"/>
<evidence type="ECO:0000313" key="3">
    <source>
        <dbReference type="EMBL" id="AZE51059.1"/>
    </source>
</evidence>
<dbReference type="GO" id="GO:0003904">
    <property type="term" value="F:deoxyribodipyrimidine photo-lyase activity"/>
    <property type="evidence" value="ECO:0007669"/>
    <property type="project" value="UniProtKB-EC"/>
</dbReference>
<feature type="domain" description="Photolyase/cryptochrome alpha/beta" evidence="2">
    <location>
        <begin position="1"/>
        <end position="131"/>
    </location>
</feature>
<dbReference type="EMBL" id="CP027753">
    <property type="protein sequence ID" value="AZE51059.1"/>
    <property type="molecule type" value="Genomic_DNA"/>
</dbReference>
<dbReference type="InterPro" id="IPR006050">
    <property type="entry name" value="DNA_photolyase_N"/>
</dbReference>
<accession>A0A3G7TXL2</accession>
<dbReference type="Proteomes" id="UP000268048">
    <property type="component" value="Chromosome"/>
</dbReference>
<dbReference type="GO" id="GO:0071949">
    <property type="term" value="F:FAD binding"/>
    <property type="evidence" value="ECO:0007669"/>
    <property type="project" value="TreeGrafter"/>
</dbReference>
<reference evidence="3 4" key="1">
    <citation type="submission" date="2018-03" db="EMBL/GenBank/DDBJ databases">
        <title>Diversity of phytobeneficial traits revealed by whole-genome analysis of worldwide-isolated phenazine-producing Pseudomonas spp.</title>
        <authorList>
            <person name="Biessy A."/>
            <person name="Novinscak A."/>
            <person name="Blom J."/>
            <person name="Leger G."/>
            <person name="Thomashow L.S."/>
            <person name="Cazorla F.M."/>
            <person name="Josic D."/>
            <person name="Filion M."/>
        </authorList>
    </citation>
    <scope>NUCLEOTIDE SEQUENCE [LARGE SCALE GENOMIC DNA]</scope>
    <source>
        <strain evidence="3 4">B25</strain>
    </source>
</reference>
<evidence type="ECO:0000259" key="2">
    <source>
        <dbReference type="PROSITE" id="PS51645"/>
    </source>
</evidence>
<comment type="cofactor">
    <cofactor evidence="1">
        <name>(6R)-5,10-methylene-5,6,7,8-tetrahydrofolate</name>
        <dbReference type="ChEBI" id="CHEBI:15636"/>
    </cofactor>
</comment>
<dbReference type="Pfam" id="PF00875">
    <property type="entry name" value="DNA_photolyase"/>
    <property type="match status" value="1"/>
</dbReference>
<keyword evidence="3" id="KW-0456">Lyase</keyword>
<dbReference type="InterPro" id="IPR002081">
    <property type="entry name" value="Cryptochrome/DNA_photolyase_1"/>
</dbReference>
<dbReference type="InterPro" id="IPR014729">
    <property type="entry name" value="Rossmann-like_a/b/a_fold"/>
</dbReference>
<dbReference type="PANTHER" id="PTHR11455">
    <property type="entry name" value="CRYPTOCHROME"/>
    <property type="match status" value="1"/>
</dbReference>
<dbReference type="PROSITE" id="PS51645">
    <property type="entry name" value="PHR_CRY_ALPHA_BETA"/>
    <property type="match status" value="1"/>
</dbReference>
<dbReference type="InterPro" id="IPR036155">
    <property type="entry name" value="Crypto/Photolyase_N_sf"/>
</dbReference>
<name>A0A3G7TXL2_9PSED</name>
<dbReference type="AlphaFoldDB" id="A0A3G7TXL2"/>
<evidence type="ECO:0000313" key="4">
    <source>
        <dbReference type="Proteomes" id="UP000268048"/>
    </source>
</evidence>
<dbReference type="InterPro" id="IPR036134">
    <property type="entry name" value="Crypto/Photolyase_FAD-like_sf"/>
</dbReference>
<dbReference type="PANTHER" id="PTHR11455:SF9">
    <property type="entry name" value="CRYPTOCHROME CIRCADIAN CLOCK 5 ISOFORM X1"/>
    <property type="match status" value="1"/>
</dbReference>